<dbReference type="InterPro" id="IPR007269">
    <property type="entry name" value="ICMT_MeTrfase"/>
</dbReference>
<name>A0A8H3XIN8_GIGMA</name>
<dbReference type="PANTHER" id="PTHR12714:SF9">
    <property type="entry name" value="PROTEIN-S-ISOPRENYLCYSTEINE O-METHYLTRANSFERASE"/>
    <property type="match status" value="1"/>
</dbReference>
<dbReference type="GO" id="GO:0005789">
    <property type="term" value="C:endoplasmic reticulum membrane"/>
    <property type="evidence" value="ECO:0007669"/>
    <property type="project" value="UniProtKB-SubCell"/>
</dbReference>
<keyword evidence="7" id="KW-1185">Reference proteome</keyword>
<evidence type="ECO:0000313" key="6">
    <source>
        <dbReference type="EMBL" id="KAF0468357.1"/>
    </source>
</evidence>
<keyword evidence="2 5" id="KW-0812">Transmembrane</keyword>
<dbReference type="GO" id="GO:0004671">
    <property type="term" value="F:protein C-terminal S-isoprenylcysteine carboxyl O-methyltransferase activity"/>
    <property type="evidence" value="ECO:0007669"/>
    <property type="project" value="UniProtKB-EC"/>
</dbReference>
<accession>A0A8H3XIN8</accession>
<keyword evidence="5" id="KW-0256">Endoplasmic reticulum</keyword>
<keyword evidence="6" id="KW-0808">Transferase</keyword>
<dbReference type="Proteomes" id="UP000439903">
    <property type="component" value="Unassembled WGS sequence"/>
</dbReference>
<keyword evidence="5" id="KW-0949">S-adenosyl-L-methionine</keyword>
<dbReference type="PANTHER" id="PTHR12714">
    <property type="entry name" value="PROTEIN-S ISOPRENYLCYSTEINE O-METHYLTRANSFERASE"/>
    <property type="match status" value="1"/>
</dbReference>
<comment type="similarity">
    <text evidence="5">Belongs to the class VI-like SAM-binding methyltransferase superfamily. Isoprenylcysteine carboxyl methyltransferase family.</text>
</comment>
<evidence type="ECO:0000256" key="4">
    <source>
        <dbReference type="ARBA" id="ARBA00023136"/>
    </source>
</evidence>
<dbReference type="AlphaFoldDB" id="A0A8H3XIN8"/>
<dbReference type="EMBL" id="WTPW01000941">
    <property type="protein sequence ID" value="KAF0468357.1"/>
    <property type="molecule type" value="Genomic_DNA"/>
</dbReference>
<dbReference type="Gene3D" id="1.20.120.1630">
    <property type="match status" value="1"/>
</dbReference>
<evidence type="ECO:0000256" key="2">
    <source>
        <dbReference type="ARBA" id="ARBA00022692"/>
    </source>
</evidence>
<keyword evidence="3 5" id="KW-1133">Transmembrane helix</keyword>
<dbReference type="EC" id="2.1.1.100" evidence="5"/>
<gene>
    <name evidence="6" type="ORF">F8M41_025815</name>
</gene>
<reference evidence="6 7" key="1">
    <citation type="journal article" date="2019" name="Environ. Microbiol.">
        <title>At the nexus of three kingdoms: the genome of the mycorrhizal fungus Gigaspora margarita provides insights into plant, endobacterial and fungal interactions.</title>
        <authorList>
            <person name="Venice F."/>
            <person name="Ghignone S."/>
            <person name="Salvioli di Fossalunga A."/>
            <person name="Amselem J."/>
            <person name="Novero M."/>
            <person name="Xianan X."/>
            <person name="Sedzielewska Toro K."/>
            <person name="Morin E."/>
            <person name="Lipzen A."/>
            <person name="Grigoriev I.V."/>
            <person name="Henrissat B."/>
            <person name="Martin F.M."/>
            <person name="Bonfante P."/>
        </authorList>
    </citation>
    <scope>NUCLEOTIDE SEQUENCE [LARGE SCALE GENOMIC DNA]</scope>
    <source>
        <strain evidence="6 7">BEG34</strain>
    </source>
</reference>
<evidence type="ECO:0000313" key="7">
    <source>
        <dbReference type="Proteomes" id="UP000439903"/>
    </source>
</evidence>
<feature type="transmembrane region" description="Helical" evidence="5">
    <location>
        <begin position="149"/>
        <end position="169"/>
    </location>
</feature>
<organism evidence="6 7">
    <name type="scientific">Gigaspora margarita</name>
    <dbReference type="NCBI Taxonomy" id="4874"/>
    <lineage>
        <taxon>Eukaryota</taxon>
        <taxon>Fungi</taxon>
        <taxon>Fungi incertae sedis</taxon>
        <taxon>Mucoromycota</taxon>
        <taxon>Glomeromycotina</taxon>
        <taxon>Glomeromycetes</taxon>
        <taxon>Diversisporales</taxon>
        <taxon>Gigasporaceae</taxon>
        <taxon>Gigaspora</taxon>
    </lineage>
</organism>
<comment type="catalytic activity">
    <reaction evidence="5">
        <text>[protein]-C-terminal S-[(2E,6E)-farnesyl]-L-cysteine + S-adenosyl-L-methionine = [protein]-C-terminal S-[(2E,6E)-farnesyl]-L-cysteine methyl ester + S-adenosyl-L-homocysteine</text>
        <dbReference type="Rhea" id="RHEA:21672"/>
        <dbReference type="Rhea" id="RHEA-COMP:12125"/>
        <dbReference type="Rhea" id="RHEA-COMP:12126"/>
        <dbReference type="ChEBI" id="CHEBI:57856"/>
        <dbReference type="ChEBI" id="CHEBI:59789"/>
        <dbReference type="ChEBI" id="CHEBI:90510"/>
        <dbReference type="ChEBI" id="CHEBI:90511"/>
        <dbReference type="EC" id="2.1.1.100"/>
    </reaction>
</comment>
<evidence type="ECO:0000256" key="3">
    <source>
        <dbReference type="ARBA" id="ARBA00022989"/>
    </source>
</evidence>
<evidence type="ECO:0000256" key="1">
    <source>
        <dbReference type="ARBA" id="ARBA00004141"/>
    </source>
</evidence>
<feature type="transmembrane region" description="Helical" evidence="5">
    <location>
        <begin position="189"/>
        <end position="209"/>
    </location>
</feature>
<dbReference type="GO" id="GO:0032259">
    <property type="term" value="P:methylation"/>
    <property type="evidence" value="ECO:0007669"/>
    <property type="project" value="UniProtKB-KW"/>
</dbReference>
<protein>
    <recommendedName>
        <fullName evidence="5">Protein-S-isoprenylcysteine O-methyltransferase</fullName>
        <ecNumber evidence="5">2.1.1.100</ecNumber>
    </recommendedName>
</protein>
<keyword evidence="5 6" id="KW-0489">Methyltransferase</keyword>
<sequence>MIAKVVMILFQTYLFYLTTIPPESIKPKPSQTYKVEGISGLLLIYLGQYIARLANICLSLFYIFLMYQQEIGNLPIPTSSYLRETSYWNFFYELFKPHKLSEWNLEYIILCFMTILGTMLRLWCFKIMKEFFTFTIEIKRNHKLVTTGPYRLLIHPSYTGIFLSLPINIYMIDQIQPYVHLYFPYFINYILYNEWIRIIGYVFAIWMFWNRVRTEERMLKNHFKKEWDDYTSRRKRFIPWIF</sequence>
<proteinExistence type="inferred from homology"/>
<feature type="transmembrane region" description="Helical" evidence="5">
    <location>
        <begin position="107"/>
        <end position="128"/>
    </location>
</feature>
<feature type="transmembrane region" description="Helical" evidence="5">
    <location>
        <begin position="42"/>
        <end position="65"/>
    </location>
</feature>
<evidence type="ECO:0000256" key="5">
    <source>
        <dbReference type="RuleBase" id="RU362022"/>
    </source>
</evidence>
<comment type="subcellular location">
    <subcellularLocation>
        <location evidence="5">Endoplasmic reticulum membrane</location>
        <topology evidence="5">Multi-pass membrane protein</topology>
    </subcellularLocation>
    <subcellularLocation>
        <location evidence="1">Membrane</location>
        <topology evidence="1">Multi-pass membrane protein</topology>
    </subcellularLocation>
</comment>
<dbReference type="OrthoDB" id="422086at2759"/>
<comment type="caution">
    <text evidence="6">The sequence shown here is derived from an EMBL/GenBank/DDBJ whole genome shotgun (WGS) entry which is preliminary data.</text>
</comment>
<dbReference type="Pfam" id="PF04140">
    <property type="entry name" value="ICMT"/>
    <property type="match status" value="1"/>
</dbReference>
<keyword evidence="4 5" id="KW-0472">Membrane</keyword>